<dbReference type="Proteomes" id="UP001207228">
    <property type="component" value="Unassembled WGS sequence"/>
</dbReference>
<dbReference type="InterPro" id="IPR038396">
    <property type="entry name" value="SpoIIAA-like_sf"/>
</dbReference>
<keyword evidence="2" id="KW-1185">Reference proteome</keyword>
<accession>A0ABT3RIA4</accession>
<evidence type="ECO:0000313" key="1">
    <source>
        <dbReference type="EMBL" id="MCX2741103.1"/>
    </source>
</evidence>
<dbReference type="Gene3D" id="3.40.50.10600">
    <property type="entry name" value="SpoIIaa-like domains"/>
    <property type="match status" value="1"/>
</dbReference>
<evidence type="ECO:0000313" key="2">
    <source>
        <dbReference type="Proteomes" id="UP001207228"/>
    </source>
</evidence>
<dbReference type="RefSeq" id="WP_266053206.1">
    <property type="nucleotide sequence ID" value="NZ_JAPFQO010000009.1"/>
</dbReference>
<dbReference type="Pfam" id="PF11964">
    <property type="entry name" value="SpoIIAA-like"/>
    <property type="match status" value="1"/>
</dbReference>
<name>A0ABT3RIA4_9BACT</name>
<reference evidence="1 2" key="1">
    <citation type="submission" date="2022-11" db="EMBL/GenBank/DDBJ databases">
        <title>The characterization of three novel Bacteroidetes species and genomic analysis of their roles in tidal elemental geochemical cycles.</title>
        <authorList>
            <person name="Ma K.-J."/>
        </authorList>
    </citation>
    <scope>NUCLEOTIDE SEQUENCE [LARGE SCALE GENOMIC DNA]</scope>
    <source>
        <strain evidence="1 2">M82</strain>
    </source>
</reference>
<dbReference type="EMBL" id="JAPFQO010000009">
    <property type="protein sequence ID" value="MCX2741103.1"/>
    <property type="molecule type" value="Genomic_DNA"/>
</dbReference>
<proteinExistence type="predicted"/>
<dbReference type="InterPro" id="IPR021866">
    <property type="entry name" value="SpoIIAA-like"/>
</dbReference>
<sequence>MPASKVILLSEPKLMIYTEPEHQLMVVQANGEVPSATYRSGLQLATDEAIEKGLQYWLVNNKAGGIITPADQNWANEVIAPLLAHKSRIRKMALIEPEDVVSHLILESMMDSARSIFPFEMQFFGKVEDAYEWFRDSEV</sequence>
<organism evidence="1 2">
    <name type="scientific">Pontibacter anaerobius</name>
    <dbReference type="NCBI Taxonomy" id="2993940"/>
    <lineage>
        <taxon>Bacteria</taxon>
        <taxon>Pseudomonadati</taxon>
        <taxon>Bacteroidota</taxon>
        <taxon>Cytophagia</taxon>
        <taxon>Cytophagales</taxon>
        <taxon>Hymenobacteraceae</taxon>
        <taxon>Pontibacter</taxon>
    </lineage>
</organism>
<gene>
    <name evidence="1" type="ORF">OO017_14185</name>
</gene>
<comment type="caution">
    <text evidence="1">The sequence shown here is derived from an EMBL/GenBank/DDBJ whole genome shotgun (WGS) entry which is preliminary data.</text>
</comment>
<protein>
    <submittedName>
        <fullName evidence="1">STAS/SEC14 domain-containing protein</fullName>
    </submittedName>
</protein>